<reference evidence="2" key="2">
    <citation type="submission" date="2021-09" db="EMBL/GenBank/DDBJ databases">
        <authorList>
            <person name="Gilroy R."/>
        </authorList>
    </citation>
    <scope>NUCLEOTIDE SEQUENCE</scope>
    <source>
        <strain evidence="2">4100</strain>
    </source>
</reference>
<protein>
    <submittedName>
        <fullName evidence="2">SocA family protein</fullName>
    </submittedName>
</protein>
<sequence length="183" mass="20605">MTDFDSKKLTELVLYILGKTGGVDFYHAFKILYFAEMKHLAKWGCGIVPDKFCALPYGPVPTRLYNAVKELNKPRMELSTDLAEAVRFAGEDAPNILLPKREANLRFLSKSEIDALDSSIEENESLTFGQLMRKSHDRAWDEANRRVDGTNIISPISMAKVLNADAAMLEYIKEQMQIESALG</sequence>
<name>A0A4Q0UAW2_9BACT</name>
<organism evidence="2 3">
    <name type="scientific">Candidatus Amulumruptor caecigallinarius</name>
    <dbReference type="NCBI Taxonomy" id="2109911"/>
    <lineage>
        <taxon>Bacteria</taxon>
        <taxon>Pseudomonadati</taxon>
        <taxon>Bacteroidota</taxon>
        <taxon>Bacteroidia</taxon>
        <taxon>Bacteroidales</taxon>
        <taxon>Muribaculaceae</taxon>
        <taxon>Candidatus Amulumruptor</taxon>
    </lineage>
</organism>
<evidence type="ECO:0000313" key="3">
    <source>
        <dbReference type="Proteomes" id="UP000711407"/>
    </source>
</evidence>
<dbReference type="InterPro" id="IPR025272">
    <property type="entry name" value="SocA_Panacea"/>
</dbReference>
<feature type="domain" description="Antitoxin SocA-like Panacea" evidence="1">
    <location>
        <begin position="29"/>
        <end position="140"/>
    </location>
</feature>
<evidence type="ECO:0000313" key="2">
    <source>
        <dbReference type="EMBL" id="HJE39634.1"/>
    </source>
</evidence>
<dbReference type="EMBL" id="DYXT01000040">
    <property type="protein sequence ID" value="HJE39634.1"/>
    <property type="molecule type" value="Genomic_DNA"/>
</dbReference>
<gene>
    <name evidence="2" type="ORF">K8V47_07770</name>
</gene>
<evidence type="ECO:0000259" key="1">
    <source>
        <dbReference type="Pfam" id="PF13274"/>
    </source>
</evidence>
<reference evidence="2" key="1">
    <citation type="journal article" date="2021" name="PeerJ">
        <title>Extensive microbial diversity within the chicken gut microbiome revealed by metagenomics and culture.</title>
        <authorList>
            <person name="Gilroy R."/>
            <person name="Ravi A."/>
            <person name="Getino M."/>
            <person name="Pursley I."/>
            <person name="Horton D.L."/>
            <person name="Alikhan N.F."/>
            <person name="Baker D."/>
            <person name="Gharbi K."/>
            <person name="Hall N."/>
            <person name="Watson M."/>
            <person name="Adriaenssens E.M."/>
            <person name="Foster-Nyarko E."/>
            <person name="Jarju S."/>
            <person name="Secka A."/>
            <person name="Antonio M."/>
            <person name="Oren A."/>
            <person name="Chaudhuri R.R."/>
            <person name="La Ragione R."/>
            <person name="Hildebrand F."/>
            <person name="Pallen M.J."/>
        </authorList>
    </citation>
    <scope>NUCLEOTIDE SEQUENCE</scope>
    <source>
        <strain evidence="2">4100</strain>
    </source>
</reference>
<accession>A0A4Q0UAW2</accession>
<proteinExistence type="predicted"/>
<comment type="caution">
    <text evidence="2">The sequence shown here is derived from an EMBL/GenBank/DDBJ whole genome shotgun (WGS) entry which is preliminary data.</text>
</comment>
<dbReference type="Pfam" id="PF13274">
    <property type="entry name" value="SocA_Panacea"/>
    <property type="match status" value="1"/>
</dbReference>
<dbReference type="Proteomes" id="UP000711407">
    <property type="component" value="Unassembled WGS sequence"/>
</dbReference>
<dbReference type="AlphaFoldDB" id="A0A4Q0UAW2"/>